<dbReference type="NCBIfam" id="TIGR02433">
    <property type="entry name" value="lysidine_TilS_C"/>
    <property type="match status" value="1"/>
</dbReference>
<dbReference type="AlphaFoldDB" id="A0A6F8VHW9"/>
<dbReference type="Pfam" id="PF09179">
    <property type="entry name" value="TilS"/>
    <property type="match status" value="1"/>
</dbReference>
<keyword evidence="11" id="KW-1185">Reference proteome</keyword>
<evidence type="ECO:0000313" key="10">
    <source>
        <dbReference type="EMBL" id="BCB28309.1"/>
    </source>
</evidence>
<accession>A0A6F8VHW9</accession>
<evidence type="ECO:0000256" key="5">
    <source>
        <dbReference type="ARBA" id="ARBA00022741"/>
    </source>
</evidence>
<dbReference type="EMBL" id="AP022853">
    <property type="protein sequence ID" value="BCB28309.1"/>
    <property type="molecule type" value="Genomic_DNA"/>
</dbReference>
<feature type="binding site" evidence="8">
    <location>
        <begin position="5"/>
        <end position="10"/>
    </location>
    <ligand>
        <name>ATP</name>
        <dbReference type="ChEBI" id="CHEBI:30616"/>
    </ligand>
</feature>
<dbReference type="NCBIfam" id="TIGR02432">
    <property type="entry name" value="lysidine_TilS_N"/>
    <property type="match status" value="1"/>
</dbReference>
<dbReference type="PANTHER" id="PTHR43033:SF1">
    <property type="entry name" value="TRNA(ILE)-LYSIDINE SYNTHASE-RELATED"/>
    <property type="match status" value="1"/>
</dbReference>
<comment type="domain">
    <text evidence="8">The N-terminal region contains the highly conserved SGGXDS motif, predicted to be a P-loop motif involved in ATP binding.</text>
</comment>
<dbReference type="PANTHER" id="PTHR43033">
    <property type="entry name" value="TRNA(ILE)-LYSIDINE SYNTHASE-RELATED"/>
    <property type="match status" value="1"/>
</dbReference>
<sequence length="422" mass="47258">MLALSGGVDSVVLLDILAGLREQLQFHLSATHVNHQLSPHASDWADFCVACCQDYGVQLEIASVTITPAGDSLEAAARDARHAALARSTADFIVLAHHLDDQVETLLLQMLRGSGVAGASAMAEENRRLLRPLLELPRTALEHYARRHDLAWVEDESNLDTRFDRNFLRHRLLPIVEERFPAYRETLYRASRNFAESAHLQDELARLDGAKAIDAPKLSVTALAHLPPSRARNLLRYYLKQHGIAAPSAIRLEETLHQLLNAKRDAQIKIPFGAFELRRSQDRAWVTPVFPPPPLSLCYPWQGENEVQLPELGGLLTFWPTHGQGISLTRLQQERVTIRVRQGGERLRPDSTRPSRSLKNLFQETGMPPWSRQALPLLYSGENLAAVVGIGIDCRFQAQPGEPGVMLEWNTTGNLDYNRTSR</sequence>
<dbReference type="InterPro" id="IPR012795">
    <property type="entry name" value="tRNA_Ile_lys_synt_N"/>
</dbReference>
<comment type="catalytic activity">
    <reaction evidence="7 8">
        <text>cytidine(34) in tRNA(Ile2) + L-lysine + ATP = lysidine(34) in tRNA(Ile2) + AMP + diphosphate + H(+)</text>
        <dbReference type="Rhea" id="RHEA:43744"/>
        <dbReference type="Rhea" id="RHEA-COMP:10625"/>
        <dbReference type="Rhea" id="RHEA-COMP:10670"/>
        <dbReference type="ChEBI" id="CHEBI:15378"/>
        <dbReference type="ChEBI" id="CHEBI:30616"/>
        <dbReference type="ChEBI" id="CHEBI:32551"/>
        <dbReference type="ChEBI" id="CHEBI:33019"/>
        <dbReference type="ChEBI" id="CHEBI:82748"/>
        <dbReference type="ChEBI" id="CHEBI:83665"/>
        <dbReference type="ChEBI" id="CHEBI:456215"/>
        <dbReference type="EC" id="6.3.4.19"/>
    </reaction>
</comment>
<dbReference type="SUPFAM" id="SSF56037">
    <property type="entry name" value="PheT/TilS domain"/>
    <property type="match status" value="1"/>
</dbReference>
<dbReference type="RefSeq" id="WP_244617374.1">
    <property type="nucleotide sequence ID" value="NZ_AP022853.1"/>
</dbReference>
<dbReference type="InterPro" id="IPR015262">
    <property type="entry name" value="tRNA_Ile_lys_synt_subst-bd"/>
</dbReference>
<dbReference type="Pfam" id="PF11734">
    <property type="entry name" value="TilS_C"/>
    <property type="match status" value="1"/>
</dbReference>
<dbReference type="CDD" id="cd01992">
    <property type="entry name" value="TilS_N"/>
    <property type="match status" value="1"/>
</dbReference>
<organism evidence="10 11">
    <name type="scientific">Sulfurimicrobium lacus</name>
    <dbReference type="NCBI Taxonomy" id="2715678"/>
    <lineage>
        <taxon>Bacteria</taxon>
        <taxon>Pseudomonadati</taxon>
        <taxon>Pseudomonadota</taxon>
        <taxon>Betaproteobacteria</taxon>
        <taxon>Nitrosomonadales</taxon>
        <taxon>Sulfuricellaceae</taxon>
        <taxon>Sulfurimicrobium</taxon>
    </lineage>
</organism>
<evidence type="ECO:0000313" key="11">
    <source>
        <dbReference type="Proteomes" id="UP000502260"/>
    </source>
</evidence>
<dbReference type="HAMAP" id="MF_01161">
    <property type="entry name" value="tRNA_Ile_lys_synt"/>
    <property type="match status" value="1"/>
</dbReference>
<comment type="subcellular location">
    <subcellularLocation>
        <location evidence="1 8">Cytoplasm</location>
    </subcellularLocation>
</comment>
<dbReference type="SMART" id="SM00977">
    <property type="entry name" value="TilS_C"/>
    <property type="match status" value="1"/>
</dbReference>
<protein>
    <recommendedName>
        <fullName evidence="8">tRNA(Ile)-lysidine synthase</fullName>
        <ecNumber evidence="8">6.3.4.19</ecNumber>
    </recommendedName>
    <alternativeName>
        <fullName evidence="8">tRNA(Ile)-2-lysyl-cytidine synthase</fullName>
    </alternativeName>
    <alternativeName>
        <fullName evidence="8">tRNA(Ile)-lysidine synthetase</fullName>
    </alternativeName>
</protein>
<evidence type="ECO:0000259" key="9">
    <source>
        <dbReference type="SMART" id="SM00977"/>
    </source>
</evidence>
<keyword evidence="6 8" id="KW-0067">ATP-binding</keyword>
<reference evidence="11" key="1">
    <citation type="submission" date="2020-03" db="EMBL/GenBank/DDBJ databases">
        <title>Complete genome sequence of sulfur-oxidizing bacterium skT11.</title>
        <authorList>
            <person name="Kanda M."/>
            <person name="Kojima H."/>
            <person name="Fukui M."/>
        </authorList>
    </citation>
    <scope>NUCLEOTIDE SEQUENCE [LARGE SCALE GENOMIC DNA]</scope>
    <source>
        <strain evidence="11">skT11</strain>
    </source>
</reference>
<dbReference type="GO" id="GO:0006400">
    <property type="term" value="P:tRNA modification"/>
    <property type="evidence" value="ECO:0007669"/>
    <property type="project" value="UniProtKB-UniRule"/>
</dbReference>
<keyword evidence="4 8" id="KW-0819">tRNA processing</keyword>
<dbReference type="SUPFAM" id="SSF82829">
    <property type="entry name" value="MesJ substrate recognition domain-like"/>
    <property type="match status" value="1"/>
</dbReference>
<dbReference type="InterPro" id="IPR014729">
    <property type="entry name" value="Rossmann-like_a/b/a_fold"/>
</dbReference>
<evidence type="ECO:0000256" key="3">
    <source>
        <dbReference type="ARBA" id="ARBA00022598"/>
    </source>
</evidence>
<dbReference type="GO" id="GO:0005737">
    <property type="term" value="C:cytoplasm"/>
    <property type="evidence" value="ECO:0007669"/>
    <property type="project" value="UniProtKB-SubCell"/>
</dbReference>
<evidence type="ECO:0000256" key="2">
    <source>
        <dbReference type="ARBA" id="ARBA00022490"/>
    </source>
</evidence>
<dbReference type="InterPro" id="IPR012796">
    <property type="entry name" value="Lysidine-tRNA-synth_C"/>
</dbReference>
<comment type="function">
    <text evidence="8">Ligates lysine onto the cytidine present at position 34 of the AUA codon-specific tRNA(Ile) that contains the anticodon CAU, in an ATP-dependent manner. Cytidine is converted to lysidine, thus changing the amino acid specificity of the tRNA from methionine to isoleucine.</text>
</comment>
<comment type="similarity">
    <text evidence="8">Belongs to the tRNA(Ile)-lysidine synthase family.</text>
</comment>
<dbReference type="Proteomes" id="UP000502260">
    <property type="component" value="Chromosome"/>
</dbReference>
<dbReference type="InterPro" id="IPR011063">
    <property type="entry name" value="TilS/TtcA_N"/>
</dbReference>
<dbReference type="Pfam" id="PF01171">
    <property type="entry name" value="ATP_bind_3"/>
    <property type="match status" value="1"/>
</dbReference>
<name>A0A6F8VHW9_9PROT</name>
<dbReference type="GO" id="GO:0005524">
    <property type="term" value="F:ATP binding"/>
    <property type="evidence" value="ECO:0007669"/>
    <property type="project" value="UniProtKB-UniRule"/>
</dbReference>
<keyword evidence="2 8" id="KW-0963">Cytoplasm</keyword>
<dbReference type="Gene3D" id="3.40.50.620">
    <property type="entry name" value="HUPs"/>
    <property type="match status" value="1"/>
</dbReference>
<dbReference type="SUPFAM" id="SSF52402">
    <property type="entry name" value="Adenine nucleotide alpha hydrolases-like"/>
    <property type="match status" value="1"/>
</dbReference>
<proteinExistence type="inferred from homology"/>
<evidence type="ECO:0000256" key="1">
    <source>
        <dbReference type="ARBA" id="ARBA00004496"/>
    </source>
</evidence>
<dbReference type="KEGG" id="slac:SKTS_31950"/>
<dbReference type="InterPro" id="IPR012094">
    <property type="entry name" value="tRNA_Ile_lys_synt"/>
</dbReference>
<evidence type="ECO:0000256" key="8">
    <source>
        <dbReference type="HAMAP-Rule" id="MF_01161"/>
    </source>
</evidence>
<evidence type="ECO:0000256" key="7">
    <source>
        <dbReference type="ARBA" id="ARBA00048539"/>
    </source>
</evidence>
<dbReference type="Gene3D" id="1.20.59.20">
    <property type="match status" value="1"/>
</dbReference>
<evidence type="ECO:0000256" key="4">
    <source>
        <dbReference type="ARBA" id="ARBA00022694"/>
    </source>
</evidence>
<feature type="domain" description="Lysidine-tRNA(Ile) synthetase C-terminal" evidence="9">
    <location>
        <begin position="336"/>
        <end position="409"/>
    </location>
</feature>
<dbReference type="GO" id="GO:0032267">
    <property type="term" value="F:tRNA(Ile)-lysidine synthase activity"/>
    <property type="evidence" value="ECO:0007669"/>
    <property type="project" value="UniProtKB-EC"/>
</dbReference>
<dbReference type="EC" id="6.3.4.19" evidence="8"/>
<evidence type="ECO:0000256" key="6">
    <source>
        <dbReference type="ARBA" id="ARBA00022840"/>
    </source>
</evidence>
<keyword evidence="5 8" id="KW-0547">Nucleotide-binding</keyword>
<gene>
    <name evidence="8 10" type="primary">tilS</name>
    <name evidence="10" type="ORF">SKTS_31950</name>
</gene>
<keyword evidence="3 8" id="KW-0436">Ligase</keyword>